<reference evidence="8 9" key="1">
    <citation type="submission" date="2018-12" db="EMBL/GenBank/DDBJ databases">
        <title>First genome draft of Desulfovibrio legallis sp. nov.</title>
        <authorList>
            <person name="Ben Dhia O."/>
            <person name="Najjari A."/>
            <person name="Ferjani R."/>
            <person name="Fhoula I."/>
            <person name="Fardeau M.-L."/>
            <person name="Boudabbous A."/>
            <person name="Ouzari H.I."/>
        </authorList>
    </citation>
    <scope>NUCLEOTIDE SEQUENCE [LARGE SCALE GENOMIC DNA]</scope>
    <source>
        <strain evidence="8 9">H1T</strain>
    </source>
</reference>
<keyword evidence="9" id="KW-1185">Reference proteome</keyword>
<keyword evidence="4" id="KW-1278">Translocase</keyword>
<dbReference type="RefSeq" id="WP_130958062.1">
    <property type="nucleotide sequence ID" value="NZ_JBHSHA010000013.1"/>
</dbReference>
<dbReference type="SMART" id="SM00382">
    <property type="entry name" value="AAA"/>
    <property type="match status" value="1"/>
</dbReference>
<dbReference type="EMBL" id="SIXC01000009">
    <property type="protein sequence ID" value="TBH79324.1"/>
    <property type="molecule type" value="Genomic_DNA"/>
</dbReference>
<dbReference type="AlphaFoldDB" id="A0A6H3FAH4"/>
<feature type="compositionally biased region" description="Polar residues" evidence="6">
    <location>
        <begin position="330"/>
        <end position="340"/>
    </location>
</feature>
<dbReference type="GO" id="GO:0016887">
    <property type="term" value="F:ATP hydrolysis activity"/>
    <property type="evidence" value="ECO:0007669"/>
    <property type="project" value="InterPro"/>
</dbReference>
<sequence length="340" mass="35855">MYGPTAPARDAAGDALRRDAQDAPLLAVTDLVAGYGRRPVLQGLTFCLRAGECAALLGPNGSGKTTLLRALSGVLAPWSGEVRLADRPLASLRPRERARRVAVVPQRGPCPEDLTAREMVLLGRYAHLSPWGWYGPGDHRAADCALAATDTTGLAHRRLHELSGGELQRVLLARALAQESPLLLLDELAAGLDLARMTGLFDLLERRRAAGACVLMAVHDCNLAALYATRLLGLREGRLAFDGPVRQVFTEENLSALYQTPVTVLPHPLWGLPQALSARARGPWAAPHAAAPAAAASVDTAPAGSAADASALRSHRPGPGGGRDPHATNVPGNNTRFAKN</sequence>
<dbReference type="PROSITE" id="PS00211">
    <property type="entry name" value="ABC_TRANSPORTER_1"/>
    <property type="match status" value="1"/>
</dbReference>
<evidence type="ECO:0000256" key="4">
    <source>
        <dbReference type="ARBA" id="ARBA00022967"/>
    </source>
</evidence>
<dbReference type="GO" id="GO:0006281">
    <property type="term" value="P:DNA repair"/>
    <property type="evidence" value="ECO:0007669"/>
    <property type="project" value="InterPro"/>
</dbReference>
<dbReference type="InterPro" id="IPR003439">
    <property type="entry name" value="ABC_transporter-like_ATP-bd"/>
</dbReference>
<dbReference type="CDD" id="cd03214">
    <property type="entry name" value="ABC_Iron-Siderophores_B12_Hemin"/>
    <property type="match status" value="1"/>
</dbReference>
<evidence type="ECO:0000313" key="8">
    <source>
        <dbReference type="EMBL" id="TBH79324.1"/>
    </source>
</evidence>
<keyword evidence="2" id="KW-0547">Nucleotide-binding</keyword>
<evidence type="ECO:0000256" key="5">
    <source>
        <dbReference type="ARBA" id="ARBA00037066"/>
    </source>
</evidence>
<dbReference type="Pfam" id="PF00005">
    <property type="entry name" value="ABC_tran"/>
    <property type="match status" value="1"/>
</dbReference>
<evidence type="ECO:0000256" key="6">
    <source>
        <dbReference type="SAM" id="MobiDB-lite"/>
    </source>
</evidence>
<dbReference type="InterPro" id="IPR027417">
    <property type="entry name" value="P-loop_NTPase"/>
</dbReference>
<dbReference type="InterPro" id="IPR003593">
    <property type="entry name" value="AAA+_ATPase"/>
</dbReference>
<evidence type="ECO:0000256" key="2">
    <source>
        <dbReference type="ARBA" id="ARBA00022741"/>
    </source>
</evidence>
<evidence type="ECO:0000256" key="3">
    <source>
        <dbReference type="ARBA" id="ARBA00022840"/>
    </source>
</evidence>
<evidence type="ECO:0000256" key="1">
    <source>
        <dbReference type="ARBA" id="ARBA00022448"/>
    </source>
</evidence>
<dbReference type="InterPro" id="IPR018078">
    <property type="entry name" value="DNA-binding_RecF_CS"/>
</dbReference>
<protein>
    <submittedName>
        <fullName evidence="8">ABC transporter ATP-binding protein</fullName>
    </submittedName>
</protein>
<dbReference type="Gene3D" id="3.40.50.300">
    <property type="entry name" value="P-loop containing nucleotide triphosphate hydrolases"/>
    <property type="match status" value="1"/>
</dbReference>
<dbReference type="InterPro" id="IPR017871">
    <property type="entry name" value="ABC_transporter-like_CS"/>
</dbReference>
<comment type="function">
    <text evidence="5">Part of the ABC transporter complex HmuTUV involved in hemin import. Responsible for energy coupling to the transport system.</text>
</comment>
<feature type="compositionally biased region" description="Low complexity" evidence="6">
    <location>
        <begin position="296"/>
        <end position="312"/>
    </location>
</feature>
<organism evidence="8 9">
    <name type="scientific">Desulfovibrio legallii</name>
    <dbReference type="NCBI Taxonomy" id="571438"/>
    <lineage>
        <taxon>Bacteria</taxon>
        <taxon>Pseudomonadati</taxon>
        <taxon>Thermodesulfobacteriota</taxon>
        <taxon>Desulfovibrionia</taxon>
        <taxon>Desulfovibrionales</taxon>
        <taxon>Desulfovibrionaceae</taxon>
        <taxon>Desulfovibrio</taxon>
    </lineage>
</organism>
<dbReference type="Proteomes" id="UP000292919">
    <property type="component" value="Unassembled WGS sequence"/>
</dbReference>
<dbReference type="PANTHER" id="PTHR42794">
    <property type="entry name" value="HEMIN IMPORT ATP-BINDING PROTEIN HMUV"/>
    <property type="match status" value="1"/>
</dbReference>
<comment type="caution">
    <text evidence="8">The sequence shown here is derived from an EMBL/GenBank/DDBJ whole genome shotgun (WGS) entry which is preliminary data.</text>
</comment>
<dbReference type="GO" id="GO:0003697">
    <property type="term" value="F:single-stranded DNA binding"/>
    <property type="evidence" value="ECO:0007669"/>
    <property type="project" value="InterPro"/>
</dbReference>
<proteinExistence type="predicted"/>
<dbReference type="GO" id="GO:0005524">
    <property type="term" value="F:ATP binding"/>
    <property type="evidence" value="ECO:0007669"/>
    <property type="project" value="UniProtKB-KW"/>
</dbReference>
<dbReference type="PANTHER" id="PTHR42794:SF1">
    <property type="entry name" value="HEMIN IMPORT ATP-BINDING PROTEIN HMUV"/>
    <property type="match status" value="1"/>
</dbReference>
<name>A0A6H3FAH4_9BACT</name>
<keyword evidence="1" id="KW-0813">Transport</keyword>
<dbReference type="SUPFAM" id="SSF52540">
    <property type="entry name" value="P-loop containing nucleoside triphosphate hydrolases"/>
    <property type="match status" value="1"/>
</dbReference>
<dbReference type="PROSITE" id="PS00618">
    <property type="entry name" value="RECF_2"/>
    <property type="match status" value="1"/>
</dbReference>
<keyword evidence="3 8" id="KW-0067">ATP-binding</keyword>
<gene>
    <name evidence="8" type="ORF">EB812_08260</name>
</gene>
<evidence type="ECO:0000313" key="9">
    <source>
        <dbReference type="Proteomes" id="UP000292919"/>
    </source>
</evidence>
<feature type="region of interest" description="Disordered" evidence="6">
    <location>
        <begin position="296"/>
        <end position="340"/>
    </location>
</feature>
<dbReference type="PROSITE" id="PS50893">
    <property type="entry name" value="ABC_TRANSPORTER_2"/>
    <property type="match status" value="1"/>
</dbReference>
<accession>A0A6H3FAH4</accession>
<evidence type="ECO:0000259" key="7">
    <source>
        <dbReference type="PROSITE" id="PS50893"/>
    </source>
</evidence>
<feature type="domain" description="ABC transporter" evidence="7">
    <location>
        <begin position="26"/>
        <end position="261"/>
    </location>
</feature>